<comment type="caution">
    <text evidence="6">The sequence shown here is derived from an EMBL/GenBank/DDBJ whole genome shotgun (WGS) entry which is preliminary data.</text>
</comment>
<dbReference type="EMBL" id="CADEAL010000142">
    <property type="protein sequence ID" value="CAB1415179.1"/>
    <property type="molecule type" value="Genomic_DNA"/>
</dbReference>
<dbReference type="PANTHER" id="PTHR14742">
    <property type="entry name" value="RIBONUCLEASE P SUBUNIT P21"/>
    <property type="match status" value="1"/>
</dbReference>
<feature type="region of interest" description="Disordered" evidence="5">
    <location>
        <begin position="116"/>
        <end position="158"/>
    </location>
</feature>
<evidence type="ECO:0000313" key="7">
    <source>
        <dbReference type="Proteomes" id="UP001153269"/>
    </source>
</evidence>
<gene>
    <name evidence="6" type="ORF">PLEPLA_LOCUS2893</name>
</gene>
<keyword evidence="3" id="KW-0862">Zinc</keyword>
<evidence type="ECO:0000256" key="5">
    <source>
        <dbReference type="SAM" id="MobiDB-lite"/>
    </source>
</evidence>
<evidence type="ECO:0000256" key="4">
    <source>
        <dbReference type="ARBA" id="ARBA00038402"/>
    </source>
</evidence>
<dbReference type="Pfam" id="PF04032">
    <property type="entry name" value="Rpr2"/>
    <property type="match status" value="1"/>
</dbReference>
<evidence type="ECO:0000256" key="3">
    <source>
        <dbReference type="ARBA" id="ARBA00022833"/>
    </source>
</evidence>
<protein>
    <submittedName>
        <fullName evidence="6">Uncharacterized protein</fullName>
    </submittedName>
</protein>
<keyword evidence="1" id="KW-0819">tRNA processing</keyword>
<dbReference type="PANTHER" id="PTHR14742:SF0">
    <property type="entry name" value="RIBONUCLEASE P PROTEIN SUBUNIT P21"/>
    <property type="match status" value="1"/>
</dbReference>
<keyword evidence="7" id="KW-1185">Reference proteome</keyword>
<dbReference type="GO" id="GO:0005655">
    <property type="term" value="C:nucleolar ribonuclease P complex"/>
    <property type="evidence" value="ECO:0007669"/>
    <property type="project" value="TreeGrafter"/>
</dbReference>
<evidence type="ECO:0000256" key="2">
    <source>
        <dbReference type="ARBA" id="ARBA00022723"/>
    </source>
</evidence>
<sequence length="158" mass="18037">MAYQLKDREAYQRLNYLHQAAHCVLSQNPENVELARFYSFTQRTVARRLVLRQDPSVKRTICKKCFSLLIPGVTATTRQQRKKRKTRFTVVTCLSCGQSKKFLNNPDYCLWVDNPKAQMDQQKPPDSGHSAQHQTKKDKKADGSQASKSSATQSKDGT</sequence>
<dbReference type="AlphaFoldDB" id="A0A9N7TN24"/>
<reference evidence="6" key="1">
    <citation type="submission" date="2020-03" db="EMBL/GenBank/DDBJ databases">
        <authorList>
            <person name="Weist P."/>
        </authorList>
    </citation>
    <scope>NUCLEOTIDE SEQUENCE</scope>
</reference>
<evidence type="ECO:0000256" key="1">
    <source>
        <dbReference type="ARBA" id="ARBA00022694"/>
    </source>
</evidence>
<dbReference type="InterPro" id="IPR007175">
    <property type="entry name" value="Rpr2/Snm1/Rpp21"/>
</dbReference>
<dbReference type="GO" id="GO:0008033">
    <property type="term" value="P:tRNA processing"/>
    <property type="evidence" value="ECO:0007669"/>
    <property type="project" value="UniProtKB-KW"/>
</dbReference>
<comment type="similarity">
    <text evidence="4">Belongs to the eukaryotic/archaeal RNase P protein component 4 family.</text>
</comment>
<proteinExistence type="inferred from homology"/>
<dbReference type="Proteomes" id="UP001153269">
    <property type="component" value="Unassembled WGS sequence"/>
</dbReference>
<organism evidence="6 7">
    <name type="scientific">Pleuronectes platessa</name>
    <name type="common">European plaice</name>
    <dbReference type="NCBI Taxonomy" id="8262"/>
    <lineage>
        <taxon>Eukaryota</taxon>
        <taxon>Metazoa</taxon>
        <taxon>Chordata</taxon>
        <taxon>Craniata</taxon>
        <taxon>Vertebrata</taxon>
        <taxon>Euteleostomi</taxon>
        <taxon>Actinopterygii</taxon>
        <taxon>Neopterygii</taxon>
        <taxon>Teleostei</taxon>
        <taxon>Neoteleostei</taxon>
        <taxon>Acanthomorphata</taxon>
        <taxon>Carangaria</taxon>
        <taxon>Pleuronectiformes</taxon>
        <taxon>Pleuronectoidei</taxon>
        <taxon>Pleuronectidae</taxon>
        <taxon>Pleuronectes</taxon>
    </lineage>
</organism>
<accession>A0A9N7TN24</accession>
<dbReference type="GO" id="GO:0046872">
    <property type="term" value="F:metal ion binding"/>
    <property type="evidence" value="ECO:0007669"/>
    <property type="project" value="UniProtKB-KW"/>
</dbReference>
<dbReference type="OrthoDB" id="128536at2759"/>
<feature type="compositionally biased region" description="Low complexity" evidence="5">
    <location>
        <begin position="144"/>
        <end position="158"/>
    </location>
</feature>
<dbReference type="Gene3D" id="6.20.50.20">
    <property type="match status" value="1"/>
</dbReference>
<evidence type="ECO:0000313" key="6">
    <source>
        <dbReference type="EMBL" id="CAB1415179.1"/>
    </source>
</evidence>
<keyword evidence="2" id="KW-0479">Metal-binding</keyword>
<name>A0A9N7TN24_PLEPL</name>